<evidence type="ECO:0000256" key="4">
    <source>
        <dbReference type="RuleBase" id="RU000363"/>
    </source>
</evidence>
<dbReference type="PROSITE" id="PS00061">
    <property type="entry name" value="ADH_SHORT"/>
    <property type="match status" value="1"/>
</dbReference>
<dbReference type="InterPro" id="IPR002347">
    <property type="entry name" value="SDR_fam"/>
</dbReference>
<dbReference type="Pfam" id="PF00106">
    <property type="entry name" value="adh_short"/>
    <property type="match status" value="1"/>
</dbReference>
<dbReference type="RefSeq" id="XP_033376773.1">
    <property type="nucleotide sequence ID" value="XM_033532897.1"/>
</dbReference>
<evidence type="ECO:0000256" key="2">
    <source>
        <dbReference type="ARBA" id="ARBA00022857"/>
    </source>
</evidence>
<dbReference type="GeneID" id="54290294"/>
<organism evidence="5 6">
    <name type="scientific">Aaosphaeria arxii CBS 175.79</name>
    <dbReference type="NCBI Taxonomy" id="1450172"/>
    <lineage>
        <taxon>Eukaryota</taxon>
        <taxon>Fungi</taxon>
        <taxon>Dikarya</taxon>
        <taxon>Ascomycota</taxon>
        <taxon>Pezizomycotina</taxon>
        <taxon>Dothideomycetes</taxon>
        <taxon>Pleosporomycetidae</taxon>
        <taxon>Pleosporales</taxon>
        <taxon>Pleosporales incertae sedis</taxon>
        <taxon>Aaosphaeria</taxon>
    </lineage>
</organism>
<dbReference type="SUPFAM" id="SSF51735">
    <property type="entry name" value="NAD(P)-binding Rossmann-fold domains"/>
    <property type="match status" value="1"/>
</dbReference>
<dbReference type="AlphaFoldDB" id="A0A6A5X6M5"/>
<dbReference type="PANTHER" id="PTHR24322">
    <property type="entry name" value="PKSB"/>
    <property type="match status" value="1"/>
</dbReference>
<evidence type="ECO:0000313" key="5">
    <source>
        <dbReference type="EMBL" id="KAF2008434.1"/>
    </source>
</evidence>
<gene>
    <name evidence="5" type="ORF">BU24DRAFT_475335</name>
</gene>
<comment type="similarity">
    <text evidence="1 4">Belongs to the short-chain dehydrogenases/reductases (SDR) family.</text>
</comment>
<evidence type="ECO:0000313" key="6">
    <source>
        <dbReference type="Proteomes" id="UP000799778"/>
    </source>
</evidence>
<dbReference type="Gene3D" id="3.40.50.720">
    <property type="entry name" value="NAD(P)-binding Rossmann-like Domain"/>
    <property type="match status" value="1"/>
</dbReference>
<dbReference type="OrthoDB" id="10253736at2759"/>
<dbReference type="PANTHER" id="PTHR24322:SF736">
    <property type="entry name" value="RETINOL DEHYDROGENASE 10"/>
    <property type="match status" value="1"/>
</dbReference>
<reference evidence="5" key="1">
    <citation type="journal article" date="2020" name="Stud. Mycol.">
        <title>101 Dothideomycetes genomes: a test case for predicting lifestyles and emergence of pathogens.</title>
        <authorList>
            <person name="Haridas S."/>
            <person name="Albert R."/>
            <person name="Binder M."/>
            <person name="Bloem J."/>
            <person name="Labutti K."/>
            <person name="Salamov A."/>
            <person name="Andreopoulos B."/>
            <person name="Baker S."/>
            <person name="Barry K."/>
            <person name="Bills G."/>
            <person name="Bluhm B."/>
            <person name="Cannon C."/>
            <person name="Castanera R."/>
            <person name="Culley D."/>
            <person name="Daum C."/>
            <person name="Ezra D."/>
            <person name="Gonzalez J."/>
            <person name="Henrissat B."/>
            <person name="Kuo A."/>
            <person name="Liang C."/>
            <person name="Lipzen A."/>
            <person name="Lutzoni F."/>
            <person name="Magnuson J."/>
            <person name="Mondo S."/>
            <person name="Nolan M."/>
            <person name="Ohm R."/>
            <person name="Pangilinan J."/>
            <person name="Park H.-J."/>
            <person name="Ramirez L."/>
            <person name="Alfaro M."/>
            <person name="Sun H."/>
            <person name="Tritt A."/>
            <person name="Yoshinaga Y."/>
            <person name="Zwiers L.-H."/>
            <person name="Turgeon B."/>
            <person name="Goodwin S."/>
            <person name="Spatafora J."/>
            <person name="Crous P."/>
            <person name="Grigoriev I."/>
        </authorList>
    </citation>
    <scope>NUCLEOTIDE SEQUENCE</scope>
    <source>
        <strain evidence="5">CBS 175.79</strain>
    </source>
</reference>
<proteinExistence type="inferred from homology"/>
<keyword evidence="2" id="KW-0521">NADP</keyword>
<keyword evidence="6" id="KW-1185">Reference proteome</keyword>
<dbReference type="PRINTS" id="PR00081">
    <property type="entry name" value="GDHRDH"/>
</dbReference>
<dbReference type="PRINTS" id="PR00080">
    <property type="entry name" value="SDRFAMILY"/>
</dbReference>
<dbReference type="EMBL" id="ML978083">
    <property type="protein sequence ID" value="KAF2008434.1"/>
    <property type="molecule type" value="Genomic_DNA"/>
</dbReference>
<dbReference type="GO" id="GO:0016616">
    <property type="term" value="F:oxidoreductase activity, acting on the CH-OH group of donors, NAD or NADP as acceptor"/>
    <property type="evidence" value="ECO:0007669"/>
    <property type="project" value="TreeGrafter"/>
</dbReference>
<keyword evidence="3" id="KW-0560">Oxidoreductase</keyword>
<name>A0A6A5X6M5_9PLEO</name>
<sequence>MSSFTAPEQATRPIARVAHLPIDALKFALNEPIVTGGLLYLLTRGPSHIRDKMLQPLQPYLLSKNRDARLKSLVVILQALTALGLAKRVNRALNRLALNNWTLGRPGTPFRFGSTKEEVVLITGGSSGFGFEMVKLFAEKARVIVLDIMPGVFYYECDVTDTPAVVSLCHEIRRSHGNPTVLINNAGIGIGKTVLETTNEQCEKLFKVNLISHFVLIREFLPGMLQKKRGHIVTIASMASFVAAPGLLDYCCSKVGALYLSDGIRAECLSRYPGGEGICTTSVHPSWHTTGILKGAEKTLNKHGIYPDPPINVARVVFNQVLAGKSGRIHVPASEEGKAGARNWPLWVQDILMGYVFKRKDSFGFGSNDDSKMIK</sequence>
<dbReference type="InterPro" id="IPR036291">
    <property type="entry name" value="NAD(P)-bd_dom_sf"/>
</dbReference>
<protein>
    <submittedName>
        <fullName evidence="5">NAD(P)-binding protein</fullName>
    </submittedName>
</protein>
<evidence type="ECO:0000256" key="3">
    <source>
        <dbReference type="ARBA" id="ARBA00023002"/>
    </source>
</evidence>
<evidence type="ECO:0000256" key="1">
    <source>
        <dbReference type="ARBA" id="ARBA00006484"/>
    </source>
</evidence>
<dbReference type="InterPro" id="IPR020904">
    <property type="entry name" value="Sc_DH/Rdtase_CS"/>
</dbReference>
<dbReference type="Proteomes" id="UP000799778">
    <property type="component" value="Unassembled WGS sequence"/>
</dbReference>
<accession>A0A6A5X6M5</accession>